<dbReference type="Pfam" id="PF24590">
    <property type="entry name" value="DUF7615"/>
    <property type="match status" value="1"/>
</dbReference>
<dbReference type="GO" id="GO:0008270">
    <property type="term" value="F:zinc ion binding"/>
    <property type="evidence" value="ECO:0007669"/>
    <property type="project" value="UniProtKB-KW"/>
</dbReference>
<evidence type="ECO:0000256" key="3">
    <source>
        <dbReference type="ARBA" id="ARBA00022771"/>
    </source>
</evidence>
<keyword evidence="3" id="KW-0863">Zinc-finger</keyword>
<evidence type="ECO:0000313" key="11">
    <source>
        <dbReference type="Proteomes" id="UP001371456"/>
    </source>
</evidence>
<dbReference type="Pfam" id="PF07227">
    <property type="entry name" value="PHD_Oberon"/>
    <property type="match status" value="1"/>
</dbReference>
<feature type="domain" description="DUF7081" evidence="8">
    <location>
        <begin position="46"/>
        <end position="137"/>
    </location>
</feature>
<evidence type="ECO:0000259" key="9">
    <source>
        <dbReference type="Pfam" id="PF24590"/>
    </source>
</evidence>
<evidence type="ECO:0000256" key="4">
    <source>
        <dbReference type="ARBA" id="ARBA00022833"/>
    </source>
</evidence>
<feature type="region of interest" description="Disordered" evidence="6">
    <location>
        <begin position="148"/>
        <end position="211"/>
    </location>
</feature>
<keyword evidence="11" id="KW-1185">Reference proteome</keyword>
<feature type="compositionally biased region" description="Polar residues" evidence="6">
    <location>
        <begin position="155"/>
        <end position="173"/>
    </location>
</feature>
<accession>A0AAN8TAG4</accession>
<dbReference type="Pfam" id="PF23299">
    <property type="entry name" value="DUF7081"/>
    <property type="match status" value="2"/>
</dbReference>
<evidence type="ECO:0000256" key="1">
    <source>
        <dbReference type="ARBA" id="ARBA00004123"/>
    </source>
</evidence>
<feature type="domain" description="Oberon-like PHD finger" evidence="7">
    <location>
        <begin position="653"/>
        <end position="787"/>
    </location>
</feature>
<comment type="subcellular location">
    <subcellularLocation>
        <location evidence="1">Nucleus</location>
    </subcellularLocation>
</comment>
<dbReference type="EMBL" id="JBANQN010000009">
    <property type="protein sequence ID" value="KAK6780878.1"/>
    <property type="molecule type" value="Genomic_DNA"/>
</dbReference>
<feature type="domain" description="DUF7081" evidence="8">
    <location>
        <begin position="550"/>
        <end position="623"/>
    </location>
</feature>
<dbReference type="AlphaFoldDB" id="A0AAN8TAG4"/>
<evidence type="ECO:0000256" key="2">
    <source>
        <dbReference type="ARBA" id="ARBA00022723"/>
    </source>
</evidence>
<sequence length="969" mass="108210">MAAAKIHCGFSSIWPKVLTFNMEGGEKISTSEANDTCMMDGFQLRPVALLESGEGLPYAPENWPNPGDIWTWKVGRRVKASGYFQDRYLIAPPRLQETPRKKMWFLSKLSLKTYLKTNYPEVDTNAFFSSFVWEVPADFNAFFTSPEGKAEPLPISQSPNPGNAHKTGQSPNSGKARKTGKSANSGKVRKTGEGGGTSSRKRKSNMKQEGRYLWKKVNSNVTNTEVSNALLVKEESIENNEAPNKVQSSLFERPVSDDNATISPLAYHQELATPLKDSPLAVTPEDFDNYISSLDDILHLSIHGSPSIISGSCGEKEMTGARKKLVNLLRIGFPALFTSDRLTEVATLSLELQNEPNLSDKELSMLKLIQEIPLASKDFLEAKRVTKQADKFFADLEAKVTHVSTLRDDYNASKKEIALLEVENMSTSSAIQEIDDKIAILQSRRAALAKVANRTNKKIAEAKSKQRMVMGHLPKMVDEIQVANSETSEWKLKKQKSAEMEEFDLPFFGIRDFLVEVAEISQAVAGKRRIKTSSYMSSYEDPVEVDSSAEYWPNPGDKWAWKVGKRIASAGYFLDRYLYLPNRLRGKRSVFASRLSVEQYVRSEFPSADINEFFASFSWKIPSKLLKGDWYAELTSSGMKSDSHLETISCKAGNSLCASASLIEAGNPSPETMICDICCSEPGFCRDCCCILCCKTISSAYGGYSYIRCEATADDGYICGHIAHIDCALRAYMAGTVGGSIGLDAEYCCRRCDSRTELVSHVMKLLKICGSIDSRDDIEKILNVGFCILRGSRKTNAKQLLRHIKSAMAKLQKGACIGDVFKEVEFMDANGGTPHHGESILRERSSPPKMTSNFDHRVESLKLEDEIDQTLQALRKSQNFEYRLAEERLLVQKNYIMNLYEQLDKERSDLSSHTTMVETDTLVDAVLQRVDQIKREVLKLKDMKQVQNGFGSTSKTILKDYFGLEAESS</sequence>
<keyword evidence="2" id="KW-0479">Metal-binding</keyword>
<dbReference type="PANTHER" id="PTHR33345:SF6">
    <property type="entry name" value="OS03G0747200 PROTEIN"/>
    <property type="match status" value="1"/>
</dbReference>
<dbReference type="InterPro" id="IPR056034">
    <property type="entry name" value="DUF7615"/>
</dbReference>
<keyword evidence="5" id="KW-0539">Nucleus</keyword>
<comment type="caution">
    <text evidence="10">The sequence shown here is derived from an EMBL/GenBank/DDBJ whole genome shotgun (WGS) entry which is preliminary data.</text>
</comment>
<dbReference type="PANTHER" id="PTHR33345">
    <property type="entry name" value="ADAPTER PROTEIN, PUTATIVE-RELATED"/>
    <property type="match status" value="1"/>
</dbReference>
<dbReference type="Proteomes" id="UP001371456">
    <property type="component" value="Unassembled WGS sequence"/>
</dbReference>
<evidence type="ECO:0000256" key="6">
    <source>
        <dbReference type="SAM" id="MobiDB-lite"/>
    </source>
</evidence>
<feature type="domain" description="DUF7615" evidence="9">
    <location>
        <begin position="856"/>
        <end position="961"/>
    </location>
</feature>
<evidence type="ECO:0000313" key="10">
    <source>
        <dbReference type="EMBL" id="KAK6780878.1"/>
    </source>
</evidence>
<organism evidence="10 11">
    <name type="scientific">Solanum bulbocastanum</name>
    <name type="common">Wild potato</name>
    <dbReference type="NCBI Taxonomy" id="147425"/>
    <lineage>
        <taxon>Eukaryota</taxon>
        <taxon>Viridiplantae</taxon>
        <taxon>Streptophyta</taxon>
        <taxon>Embryophyta</taxon>
        <taxon>Tracheophyta</taxon>
        <taxon>Spermatophyta</taxon>
        <taxon>Magnoliopsida</taxon>
        <taxon>eudicotyledons</taxon>
        <taxon>Gunneridae</taxon>
        <taxon>Pentapetalae</taxon>
        <taxon>asterids</taxon>
        <taxon>lamiids</taxon>
        <taxon>Solanales</taxon>
        <taxon>Solanaceae</taxon>
        <taxon>Solanoideae</taxon>
        <taxon>Solaneae</taxon>
        <taxon>Solanum</taxon>
    </lineage>
</organism>
<dbReference type="InterPro" id="IPR032881">
    <property type="entry name" value="Oberon-like_PHD"/>
</dbReference>
<dbReference type="InterPro" id="IPR055508">
    <property type="entry name" value="DUF7081"/>
</dbReference>
<dbReference type="GO" id="GO:0005634">
    <property type="term" value="C:nucleus"/>
    <property type="evidence" value="ECO:0007669"/>
    <property type="project" value="UniProtKB-SubCell"/>
</dbReference>
<name>A0AAN8TAG4_SOLBU</name>
<evidence type="ECO:0000259" key="8">
    <source>
        <dbReference type="Pfam" id="PF23299"/>
    </source>
</evidence>
<evidence type="ECO:0000259" key="7">
    <source>
        <dbReference type="Pfam" id="PF07227"/>
    </source>
</evidence>
<keyword evidence="4" id="KW-0862">Zinc</keyword>
<reference evidence="10 11" key="1">
    <citation type="submission" date="2024-02" db="EMBL/GenBank/DDBJ databases">
        <title>de novo genome assembly of Solanum bulbocastanum strain 11H21.</title>
        <authorList>
            <person name="Hosaka A.J."/>
        </authorList>
    </citation>
    <scope>NUCLEOTIDE SEQUENCE [LARGE SCALE GENOMIC DNA]</scope>
    <source>
        <tissue evidence="10">Young leaves</tissue>
    </source>
</reference>
<gene>
    <name evidence="10" type="ORF">RDI58_023062</name>
</gene>
<evidence type="ECO:0008006" key="12">
    <source>
        <dbReference type="Google" id="ProtNLM"/>
    </source>
</evidence>
<proteinExistence type="predicted"/>
<protein>
    <recommendedName>
        <fullName evidence="12">Oberon PHD finger domain-containing protein</fullName>
    </recommendedName>
</protein>
<evidence type="ECO:0000256" key="5">
    <source>
        <dbReference type="ARBA" id="ARBA00023242"/>
    </source>
</evidence>